<evidence type="ECO:0000313" key="3">
    <source>
        <dbReference type="EMBL" id="MBO0948056.1"/>
    </source>
</evidence>
<feature type="domain" description="Transcription regulator PadR N-terminal" evidence="2">
    <location>
        <begin position="19"/>
        <end position="89"/>
    </location>
</feature>
<dbReference type="Proteomes" id="UP000664628">
    <property type="component" value="Unassembled WGS sequence"/>
</dbReference>
<feature type="region of interest" description="Disordered" evidence="1">
    <location>
        <begin position="141"/>
        <end position="168"/>
    </location>
</feature>
<dbReference type="InterPro" id="IPR011991">
    <property type="entry name" value="ArsR-like_HTH"/>
</dbReference>
<comment type="caution">
    <text evidence="3">The sequence shown here is derived from an EMBL/GenBank/DDBJ whole genome shotgun (WGS) entry which is preliminary data.</text>
</comment>
<gene>
    <name evidence="3" type="ORF">J2I46_05645</name>
</gene>
<organism evidence="3 4">
    <name type="scientific">Fibrella forsythiae</name>
    <dbReference type="NCBI Taxonomy" id="2817061"/>
    <lineage>
        <taxon>Bacteria</taxon>
        <taxon>Pseudomonadati</taxon>
        <taxon>Bacteroidota</taxon>
        <taxon>Cytophagia</taxon>
        <taxon>Cytophagales</taxon>
        <taxon>Spirosomataceae</taxon>
        <taxon>Fibrella</taxon>
    </lineage>
</organism>
<protein>
    <submittedName>
        <fullName evidence="3">Helix-turn-helix transcriptional regulator</fullName>
    </submittedName>
</protein>
<dbReference type="InterPro" id="IPR005149">
    <property type="entry name" value="Tscrpt_reg_PadR_N"/>
</dbReference>
<dbReference type="InterPro" id="IPR052509">
    <property type="entry name" value="Metal_resp_DNA-bind_regulator"/>
</dbReference>
<reference evidence="3 4" key="1">
    <citation type="submission" date="2021-03" db="EMBL/GenBank/DDBJ databases">
        <title>Fibrella sp. HMF5405 genome sequencing and assembly.</title>
        <authorList>
            <person name="Kang H."/>
            <person name="Kim H."/>
            <person name="Bae S."/>
            <person name="Joh K."/>
        </authorList>
    </citation>
    <scope>NUCLEOTIDE SEQUENCE [LARGE SCALE GENOMIC DNA]</scope>
    <source>
        <strain evidence="3 4">HMF5405</strain>
    </source>
</reference>
<dbReference type="InterPro" id="IPR036388">
    <property type="entry name" value="WH-like_DNA-bd_sf"/>
</dbReference>
<dbReference type="SUPFAM" id="SSF46785">
    <property type="entry name" value="Winged helix' DNA-binding domain"/>
    <property type="match status" value="1"/>
</dbReference>
<dbReference type="InterPro" id="IPR036390">
    <property type="entry name" value="WH_DNA-bd_sf"/>
</dbReference>
<evidence type="ECO:0000259" key="2">
    <source>
        <dbReference type="Pfam" id="PF03551"/>
    </source>
</evidence>
<proteinExistence type="predicted"/>
<dbReference type="RefSeq" id="WP_207327966.1">
    <property type="nucleotide sequence ID" value="NZ_JAFMYW010000001.1"/>
</dbReference>
<evidence type="ECO:0000313" key="4">
    <source>
        <dbReference type="Proteomes" id="UP000664628"/>
    </source>
</evidence>
<evidence type="ECO:0000256" key="1">
    <source>
        <dbReference type="SAM" id="MobiDB-lite"/>
    </source>
</evidence>
<dbReference type="PANTHER" id="PTHR33169">
    <property type="entry name" value="PADR-FAMILY TRANSCRIPTIONAL REGULATOR"/>
    <property type="match status" value="1"/>
</dbReference>
<keyword evidence="4" id="KW-1185">Reference proteome</keyword>
<accession>A0ABS3JDH8</accession>
<dbReference type="PANTHER" id="PTHR33169:SF14">
    <property type="entry name" value="TRANSCRIPTIONAL REGULATOR RV3488"/>
    <property type="match status" value="1"/>
</dbReference>
<dbReference type="CDD" id="cd00090">
    <property type="entry name" value="HTH_ARSR"/>
    <property type="match status" value="1"/>
</dbReference>
<dbReference type="Pfam" id="PF03551">
    <property type="entry name" value="PadR"/>
    <property type="match status" value="1"/>
</dbReference>
<dbReference type="EMBL" id="JAFMYW010000001">
    <property type="protein sequence ID" value="MBO0948056.1"/>
    <property type="molecule type" value="Genomic_DNA"/>
</dbReference>
<name>A0ABS3JDH8_9BACT</name>
<sequence length="168" mass="18466">MNIENAQVQMRKGILEFCILHIISRGEIYASDMLDELTSARIMVVEGTLYPLLTRLKNAGLLDYKWVESTSGPPRKYYMLTELGRNSLESLNETWQELSDSVKLIVNRAQANGGSTPPTIQTAVDVQPAPAIVVPAVIVDSTPEPATDTPDSAPESVNIVMPEPKQDQ</sequence>
<dbReference type="Gene3D" id="1.10.10.10">
    <property type="entry name" value="Winged helix-like DNA-binding domain superfamily/Winged helix DNA-binding domain"/>
    <property type="match status" value="1"/>
</dbReference>